<proteinExistence type="predicted"/>
<evidence type="ECO:0000313" key="4">
    <source>
        <dbReference type="Proteomes" id="UP001153069"/>
    </source>
</evidence>
<evidence type="ECO:0000256" key="1">
    <source>
        <dbReference type="SAM" id="MobiDB-lite"/>
    </source>
</evidence>
<evidence type="ECO:0000256" key="2">
    <source>
        <dbReference type="SAM" id="Phobius"/>
    </source>
</evidence>
<protein>
    <submittedName>
        <fullName evidence="3">Uncharacterized protein</fullName>
    </submittedName>
</protein>
<dbReference type="AlphaFoldDB" id="A0A9N8EK56"/>
<reference evidence="3" key="1">
    <citation type="submission" date="2020-06" db="EMBL/GenBank/DDBJ databases">
        <authorList>
            <consortium name="Plant Systems Biology data submission"/>
        </authorList>
    </citation>
    <scope>NUCLEOTIDE SEQUENCE</scope>
    <source>
        <strain evidence="3">D6</strain>
    </source>
</reference>
<name>A0A9N8EK56_9STRA</name>
<feature type="transmembrane region" description="Helical" evidence="2">
    <location>
        <begin position="71"/>
        <end position="95"/>
    </location>
</feature>
<organism evidence="3 4">
    <name type="scientific">Seminavis robusta</name>
    <dbReference type="NCBI Taxonomy" id="568900"/>
    <lineage>
        <taxon>Eukaryota</taxon>
        <taxon>Sar</taxon>
        <taxon>Stramenopiles</taxon>
        <taxon>Ochrophyta</taxon>
        <taxon>Bacillariophyta</taxon>
        <taxon>Bacillariophyceae</taxon>
        <taxon>Bacillariophycidae</taxon>
        <taxon>Naviculales</taxon>
        <taxon>Naviculaceae</taxon>
        <taxon>Seminavis</taxon>
    </lineage>
</organism>
<keyword evidence="2" id="KW-0812">Transmembrane</keyword>
<comment type="caution">
    <text evidence="3">The sequence shown here is derived from an EMBL/GenBank/DDBJ whole genome shotgun (WGS) entry which is preliminary data.</text>
</comment>
<dbReference type="OrthoDB" id="46446at2759"/>
<feature type="compositionally biased region" description="Basic and acidic residues" evidence="1">
    <location>
        <begin position="264"/>
        <end position="273"/>
    </location>
</feature>
<keyword evidence="4" id="KW-1185">Reference proteome</keyword>
<feature type="region of interest" description="Disordered" evidence="1">
    <location>
        <begin position="264"/>
        <end position="287"/>
    </location>
</feature>
<dbReference type="EMBL" id="CAICTM010001129">
    <property type="protein sequence ID" value="CAB9520756.1"/>
    <property type="molecule type" value="Genomic_DNA"/>
</dbReference>
<keyword evidence="2" id="KW-1133">Transmembrane helix</keyword>
<evidence type="ECO:0000313" key="3">
    <source>
        <dbReference type="EMBL" id="CAB9520756.1"/>
    </source>
</evidence>
<feature type="region of interest" description="Disordered" evidence="1">
    <location>
        <begin position="1"/>
        <end position="26"/>
    </location>
</feature>
<accession>A0A9N8EK56</accession>
<feature type="transmembrane region" description="Helical" evidence="2">
    <location>
        <begin position="146"/>
        <end position="170"/>
    </location>
</feature>
<dbReference type="Proteomes" id="UP001153069">
    <property type="component" value="Unassembled WGS sequence"/>
</dbReference>
<gene>
    <name evidence="3" type="ORF">SEMRO_1131_G244660.1</name>
</gene>
<feature type="compositionally biased region" description="Polar residues" evidence="1">
    <location>
        <begin position="1"/>
        <end position="18"/>
    </location>
</feature>
<keyword evidence="2" id="KW-0472">Membrane</keyword>
<sequence length="320" mass="36819">MGSNDNNINDGHPSTNKNRVQKRGTFADRANRLRQRLGLEAKMIREFDQVVFSNTLLQLDVWQVLDQERDFAWSVFQSAGIVEGTLAFGLTFFGLNRLPRMVARRAARKQSSYQLDKFPKAPTQSPFQQPQHQWNKQQVIQSRRRFLFSAMELTFDLGMSLGMGAGVAFIRSNHKQAEQALLQVPMQPGRSLISDHLCDNLLQEYQRQWLLLNEEADSMDDDHNAAAPPSRRDILREPTHRNLKFYTQLAANCRHRIVMEEQIRGHQPTRADGEDQQSPVEIPDTGVIPMSEDPLVAWMLELEFDHVHEQHTANKNHATE</sequence>